<sequence>MTDNSDNNVEKIIDLLHNKESINSIELSKILNLSHNSVVGIINSLKAKGNVIEVEPSTSVSWELTSEGNDIVEKGSYEVLVHEYISKKGPTPLAEIMKIVPNSKFGFSKAMANGWVKKGASNVVTNVVDTVSDDVKQSLILVKNKQYNEMSEENKKELKKRKLIKETSMTVFTIFKGEEFVMSLTKLETELTPEMIETGSWKNLQFKSYNLDAKGVRPPHGSLHPLMKVRDEIRSIFLAMGFSEMNTGNYIESSFWNFDALFQPQQHPARDAHDTFFLTKPAVAVSLPKCGIVDRVEEVHSKGAYGSLGYSCEWLLKDALKNVLRTHTTANSARFLYNIGPKFQPVKVFSIDKVYRNETLDATHLAEFHQVEGIVADYGISLGHLIGVINDFFCRMGLPRVRFKPAYNPYTEPSMEIFCYHIGLGKWIEVGNSGMFRPEMLRSLGLPPGVTVLGWGLSLERPAMIKFGFDNIRELVGPRVNLRTIHDNPICRFNK</sequence>
<evidence type="ECO:0000256" key="11">
    <source>
        <dbReference type="ARBA" id="ARBA00022917"/>
    </source>
</evidence>
<evidence type="ECO:0000256" key="13">
    <source>
        <dbReference type="ARBA" id="ARBA00030612"/>
    </source>
</evidence>
<dbReference type="GO" id="GO:0009328">
    <property type="term" value="C:phenylalanine-tRNA ligase complex"/>
    <property type="evidence" value="ECO:0007669"/>
    <property type="project" value="TreeGrafter"/>
</dbReference>
<dbReference type="Pfam" id="PF01409">
    <property type="entry name" value="tRNA-synt_2d"/>
    <property type="match status" value="1"/>
</dbReference>
<dbReference type="GO" id="GO:0004826">
    <property type="term" value="F:phenylalanine-tRNA ligase activity"/>
    <property type="evidence" value="ECO:0007669"/>
    <property type="project" value="UniProtKB-EC"/>
</dbReference>
<dbReference type="GO" id="GO:0006432">
    <property type="term" value="P:phenylalanyl-tRNA aminoacylation"/>
    <property type="evidence" value="ECO:0007669"/>
    <property type="project" value="InterPro"/>
</dbReference>
<protein>
    <recommendedName>
        <fullName evidence="4">phenylalanine--tRNA ligase</fullName>
        <ecNumber evidence="4">6.1.1.20</ecNumber>
    </recommendedName>
    <alternativeName>
        <fullName evidence="13">Phenylalanyl-tRNA synthetase alpha subunit</fullName>
    </alternativeName>
</protein>
<reference evidence="15" key="1">
    <citation type="journal article" date="2018" name="J. Proteomics">
        <title>Exploring the molecular complexity of Triatoma dimidiata sialome.</title>
        <authorList>
            <person name="Santiago P.B."/>
            <person name="de Araujo C.N."/>
            <person name="Charneau S."/>
            <person name="Bastos I.M.D."/>
            <person name="Assumpcao T.C.F."/>
            <person name="Queiroz R.M.L."/>
            <person name="Praca Y.R."/>
            <person name="Cordeiro T.M."/>
            <person name="Garcia C.H.S."/>
            <person name="da Silva I.G."/>
            <person name="Raiol T."/>
            <person name="Motta F.N."/>
            <person name="de Araujo Oliveira J.V."/>
            <person name="de Sousa M.V."/>
            <person name="Ribeiro J.M.C."/>
            <person name="de Santana J.M."/>
        </authorList>
    </citation>
    <scope>NUCLEOTIDE SEQUENCE</scope>
    <source>
        <strain evidence="15">Santander</strain>
        <tissue evidence="15">Salivary glands</tissue>
    </source>
</reference>
<accession>A0A0V0G7R2</accession>
<evidence type="ECO:0000256" key="2">
    <source>
        <dbReference type="ARBA" id="ARBA00004496"/>
    </source>
</evidence>
<dbReference type="SUPFAM" id="SSF46785">
    <property type="entry name" value="Winged helix' DNA-binding domain"/>
    <property type="match status" value="1"/>
</dbReference>
<proteinExistence type="inferred from homology"/>
<dbReference type="PANTHER" id="PTHR11538">
    <property type="entry name" value="PHENYLALANYL-TRNA SYNTHETASE"/>
    <property type="match status" value="1"/>
</dbReference>
<dbReference type="NCBIfam" id="NF003210">
    <property type="entry name" value="PRK04172.1"/>
    <property type="match status" value="1"/>
</dbReference>
<dbReference type="Pfam" id="PF18552">
    <property type="entry name" value="PheRS_DBD1"/>
    <property type="match status" value="1"/>
</dbReference>
<keyword evidence="11" id="KW-0648">Protein biosynthesis</keyword>
<keyword evidence="9" id="KW-0067">ATP-binding</keyword>
<dbReference type="GO" id="GO:0000049">
    <property type="term" value="F:tRNA binding"/>
    <property type="evidence" value="ECO:0007669"/>
    <property type="project" value="InterPro"/>
</dbReference>
<dbReference type="NCBIfam" id="TIGR00468">
    <property type="entry name" value="pheS"/>
    <property type="match status" value="1"/>
</dbReference>
<dbReference type="InterPro" id="IPR004529">
    <property type="entry name" value="Phe-tRNA-synth_IIc_asu"/>
</dbReference>
<evidence type="ECO:0000256" key="7">
    <source>
        <dbReference type="ARBA" id="ARBA00022723"/>
    </source>
</evidence>
<keyword evidence="5" id="KW-0963">Cytoplasm</keyword>
<evidence type="ECO:0000256" key="5">
    <source>
        <dbReference type="ARBA" id="ARBA00022490"/>
    </source>
</evidence>
<comment type="subcellular location">
    <subcellularLocation>
        <location evidence="2">Cytoplasm</location>
    </subcellularLocation>
</comment>
<dbReference type="Pfam" id="PF18553">
    <property type="entry name" value="PheRS_DBD3"/>
    <property type="match status" value="1"/>
</dbReference>
<dbReference type="CDD" id="cd00496">
    <property type="entry name" value="PheRS_alpha_core"/>
    <property type="match status" value="1"/>
</dbReference>
<dbReference type="GO" id="GO:0005524">
    <property type="term" value="F:ATP binding"/>
    <property type="evidence" value="ECO:0007669"/>
    <property type="project" value="UniProtKB-KW"/>
</dbReference>
<evidence type="ECO:0000259" key="14">
    <source>
        <dbReference type="PROSITE" id="PS50862"/>
    </source>
</evidence>
<keyword evidence="10" id="KW-0460">Magnesium</keyword>
<dbReference type="InterPro" id="IPR006195">
    <property type="entry name" value="aa-tRNA-synth_II"/>
</dbReference>
<dbReference type="PROSITE" id="PS50862">
    <property type="entry name" value="AA_TRNA_LIGASE_II"/>
    <property type="match status" value="1"/>
</dbReference>
<comment type="cofactor">
    <cofactor evidence="1">
        <name>Mg(2+)</name>
        <dbReference type="ChEBI" id="CHEBI:18420"/>
    </cofactor>
</comment>
<dbReference type="Gene3D" id="3.30.1370.240">
    <property type="match status" value="1"/>
</dbReference>
<dbReference type="InterPro" id="IPR036390">
    <property type="entry name" value="WH_DNA-bd_sf"/>
</dbReference>
<keyword evidence="8" id="KW-0547">Nucleotide-binding</keyword>
<dbReference type="GO" id="GO:0046872">
    <property type="term" value="F:metal ion binding"/>
    <property type="evidence" value="ECO:0007669"/>
    <property type="project" value="UniProtKB-KW"/>
</dbReference>
<evidence type="ECO:0000256" key="1">
    <source>
        <dbReference type="ARBA" id="ARBA00001946"/>
    </source>
</evidence>
<dbReference type="FunFam" id="3.30.930.10:FF:000178">
    <property type="entry name" value="Phenylalanyl-tRNA synthetase subunit alpha"/>
    <property type="match status" value="1"/>
</dbReference>
<dbReference type="Gene3D" id="1.10.10.2330">
    <property type="match status" value="1"/>
</dbReference>
<dbReference type="AlphaFoldDB" id="A0A0V0G7R2"/>
<evidence type="ECO:0000256" key="9">
    <source>
        <dbReference type="ARBA" id="ARBA00022840"/>
    </source>
</evidence>
<evidence type="ECO:0000256" key="6">
    <source>
        <dbReference type="ARBA" id="ARBA00022598"/>
    </source>
</evidence>
<dbReference type="EC" id="6.1.1.20" evidence="4"/>
<keyword evidence="6 15" id="KW-0436">Ligase</keyword>
<evidence type="ECO:0000256" key="3">
    <source>
        <dbReference type="ARBA" id="ARBA00006703"/>
    </source>
</evidence>
<feature type="domain" description="Aminoacyl-transfer RNA synthetases class-II family profile" evidence="14">
    <location>
        <begin position="228"/>
        <end position="478"/>
    </location>
</feature>
<keyword evidence="7" id="KW-0479">Metal-binding</keyword>
<dbReference type="SUPFAM" id="SSF55681">
    <property type="entry name" value="Class II aaRS and biotin synthetases"/>
    <property type="match status" value="1"/>
</dbReference>
<dbReference type="PANTHER" id="PTHR11538:SF40">
    <property type="entry name" value="PHENYLALANINE--TRNA LIGASE ALPHA SUBUNIT"/>
    <property type="match status" value="1"/>
</dbReference>
<dbReference type="InterPro" id="IPR040725">
    <property type="entry name" value="PheRS_DBD3"/>
</dbReference>
<evidence type="ECO:0000256" key="8">
    <source>
        <dbReference type="ARBA" id="ARBA00022741"/>
    </source>
</evidence>
<dbReference type="InterPro" id="IPR002319">
    <property type="entry name" value="Phenylalanyl-tRNA_Synthase"/>
</dbReference>
<evidence type="ECO:0000256" key="10">
    <source>
        <dbReference type="ARBA" id="ARBA00022842"/>
    </source>
</evidence>
<evidence type="ECO:0000256" key="4">
    <source>
        <dbReference type="ARBA" id="ARBA00012814"/>
    </source>
</evidence>
<comment type="similarity">
    <text evidence="3">Belongs to the class-II aminoacyl-tRNA synthetase family. Phe-tRNA synthetase alpha subunit type 2 subfamily.</text>
</comment>
<keyword evidence="12" id="KW-0030">Aminoacyl-tRNA synthetase</keyword>
<dbReference type="GO" id="GO:0005829">
    <property type="term" value="C:cytosol"/>
    <property type="evidence" value="ECO:0007669"/>
    <property type="project" value="TreeGrafter"/>
</dbReference>
<name>A0A0V0G7R2_TRIDM</name>
<dbReference type="InterPro" id="IPR045864">
    <property type="entry name" value="aa-tRNA-synth_II/BPL/LPL"/>
</dbReference>
<dbReference type="Gene3D" id="1.10.10.2320">
    <property type="match status" value="1"/>
</dbReference>
<dbReference type="Gene3D" id="3.30.930.10">
    <property type="entry name" value="Bira Bifunctional Protein, Domain 2"/>
    <property type="match status" value="1"/>
</dbReference>
<evidence type="ECO:0000256" key="12">
    <source>
        <dbReference type="ARBA" id="ARBA00023146"/>
    </source>
</evidence>
<evidence type="ECO:0000313" key="15">
    <source>
        <dbReference type="EMBL" id="JAP04179.1"/>
    </source>
</evidence>
<dbReference type="InterPro" id="IPR040724">
    <property type="entry name" value="PheRS_DBD1"/>
</dbReference>
<dbReference type="EMBL" id="GECL01001945">
    <property type="protein sequence ID" value="JAP04179.1"/>
    <property type="molecule type" value="Transcribed_RNA"/>
</dbReference>
<organism evidence="15">
    <name type="scientific">Triatoma dimidiata</name>
    <name type="common">Kissing bug</name>
    <name type="synonym">Meccus dimidiatus</name>
    <dbReference type="NCBI Taxonomy" id="72491"/>
    <lineage>
        <taxon>Eukaryota</taxon>
        <taxon>Metazoa</taxon>
        <taxon>Ecdysozoa</taxon>
        <taxon>Arthropoda</taxon>
        <taxon>Hexapoda</taxon>
        <taxon>Insecta</taxon>
        <taxon>Pterygota</taxon>
        <taxon>Neoptera</taxon>
        <taxon>Paraneoptera</taxon>
        <taxon>Hemiptera</taxon>
        <taxon>Heteroptera</taxon>
        <taxon>Panheteroptera</taxon>
        <taxon>Cimicomorpha</taxon>
        <taxon>Reduviidae</taxon>
        <taxon>Triatominae</taxon>
        <taxon>Triatoma</taxon>
    </lineage>
</organism>